<keyword evidence="16" id="KW-1185">Reference proteome</keyword>
<dbReference type="GO" id="GO:0016758">
    <property type="term" value="F:hexosyltransferase activity"/>
    <property type="evidence" value="ECO:0007669"/>
    <property type="project" value="InterPro"/>
</dbReference>
<sequence length="425" mass="49430">AGMIKKKHNWISMLCLPFLIINGKVEIRAIRSFPSVPETFWEQHTQSDALWNQLQRHVDLHFNPILRPEKSSTFLERSIFDESLLYRSYFEVTGMDKVRDAVEKLPRQIQEFASYMNRRDYPILIHPDGDCGAQSKREEEPPLILFAIKSTVLNFRNRRAIRQTWGQVGGGYIRRVFLLGKETSEDLGVDVSHILRAESERHGDILQWDFQDTFFNLTLKDVLFWSWFSRRCSQPLFVFKGDDDVFVNTPKLVAYLHHQLEKQRPLHTMDEFMVGEVIGSASPNRVKRSKYFIPDGFYRGRYPSYAGGGGVVYSGGLARRLHNISKTIHLFPIDDVYVGMCMMRLNAHPVHHPAFLTFDFRAKEEDQPCSYHTVLLVHKRSPRELVDLWAHIKNTSKQSENVIMLGMQEDLFRQISALISSPQNE</sequence>
<keyword evidence="11" id="KW-0472">Membrane</keyword>
<evidence type="ECO:0000256" key="3">
    <source>
        <dbReference type="ARBA" id="ARBA00008661"/>
    </source>
</evidence>
<dbReference type="EC" id="2.4.1.-" evidence="13"/>
<evidence type="ECO:0000313" key="16">
    <source>
        <dbReference type="Proteomes" id="UP000265000"/>
    </source>
</evidence>
<feature type="signal peptide" evidence="14">
    <location>
        <begin position="1"/>
        <end position="23"/>
    </location>
</feature>
<evidence type="ECO:0000256" key="8">
    <source>
        <dbReference type="ARBA" id="ARBA00022989"/>
    </source>
</evidence>
<comment type="subcellular location">
    <subcellularLocation>
        <location evidence="1 13">Golgi apparatus membrane</location>
        <topology evidence="1 13">Single-pass type II membrane protein</topology>
    </subcellularLocation>
</comment>
<keyword evidence="7" id="KW-0735">Signal-anchor</keyword>
<protein>
    <recommendedName>
        <fullName evidence="13">Hexosyltransferase</fullName>
        <ecNumber evidence="13">2.4.1.-</ecNumber>
    </recommendedName>
</protein>
<organism evidence="15 16">
    <name type="scientific">Fundulus heteroclitus</name>
    <name type="common">Killifish</name>
    <name type="synonym">Mummichog</name>
    <dbReference type="NCBI Taxonomy" id="8078"/>
    <lineage>
        <taxon>Eukaryota</taxon>
        <taxon>Metazoa</taxon>
        <taxon>Chordata</taxon>
        <taxon>Craniata</taxon>
        <taxon>Vertebrata</taxon>
        <taxon>Euteleostomi</taxon>
        <taxon>Actinopterygii</taxon>
        <taxon>Neopterygii</taxon>
        <taxon>Teleostei</taxon>
        <taxon>Neoteleostei</taxon>
        <taxon>Acanthomorphata</taxon>
        <taxon>Ovalentaria</taxon>
        <taxon>Atherinomorphae</taxon>
        <taxon>Cyprinodontiformes</taxon>
        <taxon>Fundulidae</taxon>
        <taxon>Fundulus</taxon>
    </lineage>
</organism>
<keyword evidence="10" id="KW-0443">Lipid metabolism</keyword>
<dbReference type="AlphaFoldDB" id="A0A3Q2QT24"/>
<accession>A0A3Q2QT24</accession>
<keyword evidence="5" id="KW-0808">Transferase</keyword>
<keyword evidence="14" id="KW-0732">Signal</keyword>
<dbReference type="Pfam" id="PF01762">
    <property type="entry name" value="Galactosyl_T"/>
    <property type="match status" value="1"/>
</dbReference>
<evidence type="ECO:0000256" key="5">
    <source>
        <dbReference type="ARBA" id="ARBA00022679"/>
    </source>
</evidence>
<evidence type="ECO:0000256" key="7">
    <source>
        <dbReference type="ARBA" id="ARBA00022968"/>
    </source>
</evidence>
<dbReference type="GeneTree" id="ENSGT00940000164878"/>
<dbReference type="Proteomes" id="UP000265000">
    <property type="component" value="Unplaced"/>
</dbReference>
<evidence type="ECO:0000256" key="11">
    <source>
        <dbReference type="ARBA" id="ARBA00023136"/>
    </source>
</evidence>
<evidence type="ECO:0000256" key="2">
    <source>
        <dbReference type="ARBA" id="ARBA00004922"/>
    </source>
</evidence>
<name>A0A3Q2QT24_FUNHE</name>
<dbReference type="STRING" id="8078.ENSFHEP00000030996"/>
<keyword evidence="6" id="KW-0812">Transmembrane</keyword>
<reference evidence="15" key="1">
    <citation type="submission" date="2025-08" db="UniProtKB">
        <authorList>
            <consortium name="Ensembl"/>
        </authorList>
    </citation>
    <scope>IDENTIFICATION</scope>
</reference>
<evidence type="ECO:0000256" key="12">
    <source>
        <dbReference type="ARBA" id="ARBA00023180"/>
    </source>
</evidence>
<evidence type="ECO:0000256" key="1">
    <source>
        <dbReference type="ARBA" id="ARBA00004323"/>
    </source>
</evidence>
<evidence type="ECO:0000256" key="4">
    <source>
        <dbReference type="ARBA" id="ARBA00022676"/>
    </source>
</evidence>
<dbReference type="PANTHER" id="PTHR11214">
    <property type="entry name" value="BETA-1,3-N-ACETYLGLUCOSAMINYLTRANSFERASE"/>
    <property type="match status" value="1"/>
</dbReference>
<dbReference type="GO" id="GO:0008194">
    <property type="term" value="F:UDP-glycosyltransferase activity"/>
    <property type="evidence" value="ECO:0007669"/>
    <property type="project" value="TreeGrafter"/>
</dbReference>
<evidence type="ECO:0000256" key="13">
    <source>
        <dbReference type="RuleBase" id="RU363063"/>
    </source>
</evidence>
<dbReference type="GO" id="GO:0030311">
    <property type="term" value="P:poly-N-acetyllactosamine biosynthetic process"/>
    <property type="evidence" value="ECO:0007669"/>
    <property type="project" value="TreeGrafter"/>
</dbReference>
<keyword evidence="12" id="KW-0325">Glycoprotein</keyword>
<evidence type="ECO:0000256" key="14">
    <source>
        <dbReference type="SAM" id="SignalP"/>
    </source>
</evidence>
<dbReference type="Ensembl" id="ENSFHET00000033023.1">
    <property type="protein sequence ID" value="ENSFHEP00000030996.1"/>
    <property type="gene ID" value="ENSFHEG00000000419.1"/>
</dbReference>
<keyword evidence="4 13" id="KW-0328">Glycosyltransferase</keyword>
<dbReference type="InterPro" id="IPR002659">
    <property type="entry name" value="Glyco_trans_31"/>
</dbReference>
<evidence type="ECO:0000256" key="9">
    <source>
        <dbReference type="ARBA" id="ARBA00023034"/>
    </source>
</evidence>
<dbReference type="Gene3D" id="3.90.550.50">
    <property type="match status" value="1"/>
</dbReference>
<dbReference type="FunFam" id="3.90.550.50:FF:000001">
    <property type="entry name" value="Hexosyltransferase"/>
    <property type="match status" value="1"/>
</dbReference>
<dbReference type="GO" id="GO:0000139">
    <property type="term" value="C:Golgi membrane"/>
    <property type="evidence" value="ECO:0007669"/>
    <property type="project" value="UniProtKB-SubCell"/>
</dbReference>
<keyword evidence="8" id="KW-1133">Transmembrane helix</keyword>
<reference evidence="15" key="2">
    <citation type="submission" date="2025-09" db="UniProtKB">
        <authorList>
            <consortium name="Ensembl"/>
        </authorList>
    </citation>
    <scope>IDENTIFICATION</scope>
</reference>
<comment type="similarity">
    <text evidence="3 13">Belongs to the glycosyltransferase 31 family.</text>
</comment>
<dbReference type="GO" id="GO:0006629">
    <property type="term" value="P:lipid metabolic process"/>
    <property type="evidence" value="ECO:0007669"/>
    <property type="project" value="UniProtKB-KW"/>
</dbReference>
<keyword evidence="9 13" id="KW-0333">Golgi apparatus</keyword>
<evidence type="ECO:0000256" key="10">
    <source>
        <dbReference type="ARBA" id="ARBA00023098"/>
    </source>
</evidence>
<dbReference type="GO" id="GO:0006493">
    <property type="term" value="P:protein O-linked glycosylation"/>
    <property type="evidence" value="ECO:0007669"/>
    <property type="project" value="TreeGrafter"/>
</dbReference>
<feature type="chain" id="PRO_5018684258" description="Hexosyltransferase" evidence="14">
    <location>
        <begin position="24"/>
        <end position="425"/>
    </location>
</feature>
<proteinExistence type="inferred from homology"/>
<evidence type="ECO:0000313" key="15">
    <source>
        <dbReference type="Ensembl" id="ENSFHEP00000030996.1"/>
    </source>
</evidence>
<evidence type="ECO:0000256" key="6">
    <source>
        <dbReference type="ARBA" id="ARBA00022692"/>
    </source>
</evidence>
<dbReference type="PANTHER" id="PTHR11214:SF234">
    <property type="entry name" value="HEXOSYLTRANSFERASE"/>
    <property type="match status" value="1"/>
</dbReference>
<comment type="pathway">
    <text evidence="2">Protein modification; protein glycosylation.</text>
</comment>